<name>A0A319AKA9_9EURO</name>
<keyword evidence="4" id="KW-1185">Reference proteome</keyword>
<dbReference type="RefSeq" id="XP_025433034.1">
    <property type="nucleotide sequence ID" value="XM_025576730.1"/>
</dbReference>
<evidence type="ECO:0000313" key="3">
    <source>
        <dbReference type="EMBL" id="PYH47052.1"/>
    </source>
</evidence>
<dbReference type="AlphaFoldDB" id="A0A319AKA9"/>
<evidence type="ECO:0000259" key="2">
    <source>
        <dbReference type="Pfam" id="PF01593"/>
    </source>
</evidence>
<dbReference type="Pfam" id="PF01593">
    <property type="entry name" value="Amino_oxidase"/>
    <property type="match status" value="1"/>
</dbReference>
<gene>
    <name evidence="3" type="ORF">BP01DRAFT_372421</name>
</gene>
<evidence type="ECO:0000313" key="4">
    <source>
        <dbReference type="Proteomes" id="UP000248349"/>
    </source>
</evidence>
<dbReference type="PANTHER" id="PTHR10742">
    <property type="entry name" value="FLAVIN MONOAMINE OXIDASE"/>
    <property type="match status" value="1"/>
</dbReference>
<sequence length="619" mass="69605">MKFSSWVLLLTSGLDLVQGLQIPLGRAKDSFAGKLHIIYGDCNLEEAADATHRVGSFDVQAGAHPDRLVWIVPENAQESQCLLAFHGCAMVGRSPPISLDQASHNPQEESQFDKDSVIWFDGVEYMRSQPHARAVVDSVAAKNSSIGIVGAGIAGLLTSHLLSSVGVHNWHIHEASRRSGGRIRTAYLNATSPEDYQYFDMGPMRLPSKIRYTGTTEVLPFEDHRLVISLIAKLNRLNADHHPELQMEFLPFELMPGEEEPSPTLKDLDVDEQQKYTEFLAERMYRAHKSALSAGSPHWSEGAYLRQLISPQNQMINYIADNDDTPIWESLYWNKYFSASSWQTLDKGFESLPRAFAPHIAGKITLNRRIHGLDYNESTNKISLLWRNDPHHHDFVAEEYDYAVVAAPFSMVRAWELPNYSELLDRAIHELHFTQACKVALHYRTRFWEEGNDPQYRGCASVGYPGAGDMCYPPYQVNSTGPAVVLATFTTGNLARTMSALGEVDHVALAQRGMVHLHGKVADEEFTGLHERLCWEDDEFQGGAWASPLGNQQERFLPAIYRTEAKTVFIGEHTAYTHAWLSSAVDSAFRGTIQLLLDLGLVDEAREIVESWEARWIKL</sequence>
<dbReference type="Gene3D" id="1.10.10.1620">
    <property type="match status" value="1"/>
</dbReference>
<dbReference type="Gene3D" id="3.90.660.10">
    <property type="match status" value="1"/>
</dbReference>
<organism evidence="3 4">
    <name type="scientific">Aspergillus saccharolyticus JOP 1030-1</name>
    <dbReference type="NCBI Taxonomy" id="1450539"/>
    <lineage>
        <taxon>Eukaryota</taxon>
        <taxon>Fungi</taxon>
        <taxon>Dikarya</taxon>
        <taxon>Ascomycota</taxon>
        <taxon>Pezizomycotina</taxon>
        <taxon>Eurotiomycetes</taxon>
        <taxon>Eurotiomycetidae</taxon>
        <taxon>Eurotiales</taxon>
        <taxon>Aspergillaceae</taxon>
        <taxon>Aspergillus</taxon>
        <taxon>Aspergillus subgen. Circumdati</taxon>
    </lineage>
</organism>
<dbReference type="InterPro" id="IPR050281">
    <property type="entry name" value="Flavin_monoamine_oxidase"/>
</dbReference>
<proteinExistence type="predicted"/>
<dbReference type="EMBL" id="KZ821225">
    <property type="protein sequence ID" value="PYH47052.1"/>
    <property type="molecule type" value="Genomic_DNA"/>
</dbReference>
<dbReference type="InterPro" id="IPR036188">
    <property type="entry name" value="FAD/NAD-bd_sf"/>
</dbReference>
<dbReference type="InterPro" id="IPR002937">
    <property type="entry name" value="Amino_oxidase"/>
</dbReference>
<dbReference type="PANTHER" id="PTHR10742:SF382">
    <property type="entry name" value="AMINE OXIDASE DOMAIN-CONTAINING PROTEIN"/>
    <property type="match status" value="1"/>
</dbReference>
<dbReference type="GeneID" id="37077959"/>
<protein>
    <recommendedName>
        <fullName evidence="2">Amine oxidase domain-containing protein</fullName>
    </recommendedName>
</protein>
<dbReference type="SUPFAM" id="SSF54373">
    <property type="entry name" value="FAD-linked reductases, C-terminal domain"/>
    <property type="match status" value="1"/>
</dbReference>
<feature type="signal peptide" evidence="1">
    <location>
        <begin position="1"/>
        <end position="19"/>
    </location>
</feature>
<dbReference type="Gene3D" id="3.50.50.60">
    <property type="entry name" value="FAD/NAD(P)-binding domain"/>
    <property type="match status" value="1"/>
</dbReference>
<evidence type="ECO:0000256" key="1">
    <source>
        <dbReference type="SAM" id="SignalP"/>
    </source>
</evidence>
<dbReference type="OrthoDB" id="7777654at2759"/>
<dbReference type="STRING" id="1450539.A0A319AKA9"/>
<dbReference type="GO" id="GO:0009063">
    <property type="term" value="P:amino acid catabolic process"/>
    <property type="evidence" value="ECO:0007669"/>
    <property type="project" value="TreeGrafter"/>
</dbReference>
<feature type="domain" description="Amine oxidase" evidence="2">
    <location>
        <begin position="153"/>
        <end position="590"/>
    </location>
</feature>
<keyword evidence="1" id="KW-0732">Signal</keyword>
<feature type="chain" id="PRO_5016301256" description="Amine oxidase domain-containing protein" evidence="1">
    <location>
        <begin position="20"/>
        <end position="619"/>
    </location>
</feature>
<dbReference type="Proteomes" id="UP000248349">
    <property type="component" value="Unassembled WGS sequence"/>
</dbReference>
<accession>A0A319AKA9</accession>
<dbReference type="GO" id="GO:0001716">
    <property type="term" value="F:L-amino-acid oxidase activity"/>
    <property type="evidence" value="ECO:0007669"/>
    <property type="project" value="TreeGrafter"/>
</dbReference>
<reference evidence="3 4" key="1">
    <citation type="submission" date="2016-12" db="EMBL/GenBank/DDBJ databases">
        <title>The genomes of Aspergillus section Nigri reveals drivers in fungal speciation.</title>
        <authorList>
            <consortium name="DOE Joint Genome Institute"/>
            <person name="Vesth T.C."/>
            <person name="Nybo J."/>
            <person name="Theobald S."/>
            <person name="Brandl J."/>
            <person name="Frisvad J.C."/>
            <person name="Nielsen K.F."/>
            <person name="Lyhne E.K."/>
            <person name="Kogle M.E."/>
            <person name="Kuo A."/>
            <person name="Riley R."/>
            <person name="Clum A."/>
            <person name="Nolan M."/>
            <person name="Lipzen A."/>
            <person name="Salamov A."/>
            <person name="Henrissat B."/>
            <person name="Wiebenga A."/>
            <person name="De Vries R.P."/>
            <person name="Grigoriev I.V."/>
            <person name="Mortensen U.H."/>
            <person name="Andersen M.R."/>
            <person name="Baker S.E."/>
        </authorList>
    </citation>
    <scope>NUCLEOTIDE SEQUENCE [LARGE SCALE GENOMIC DNA]</scope>
    <source>
        <strain evidence="3 4">JOP 1030-1</strain>
    </source>
</reference>
<dbReference type="SUPFAM" id="SSF51905">
    <property type="entry name" value="FAD/NAD(P)-binding domain"/>
    <property type="match status" value="1"/>
</dbReference>